<evidence type="ECO:0000256" key="1">
    <source>
        <dbReference type="SAM" id="MobiDB-lite"/>
    </source>
</evidence>
<reference evidence="2 3" key="1">
    <citation type="submission" date="2014-04" db="EMBL/GenBank/DDBJ databases">
        <authorList>
            <consortium name="DOE Joint Genome Institute"/>
            <person name="Kuo A."/>
            <person name="Kohler A."/>
            <person name="Jargeat P."/>
            <person name="Nagy L.G."/>
            <person name="Floudas D."/>
            <person name="Copeland A."/>
            <person name="Barry K.W."/>
            <person name="Cichocki N."/>
            <person name="Veneault-Fourrey C."/>
            <person name="LaButti K."/>
            <person name="Lindquist E.A."/>
            <person name="Lipzen A."/>
            <person name="Lundell T."/>
            <person name="Morin E."/>
            <person name="Murat C."/>
            <person name="Sun H."/>
            <person name="Tunlid A."/>
            <person name="Henrissat B."/>
            <person name="Grigoriev I.V."/>
            <person name="Hibbett D.S."/>
            <person name="Martin F."/>
            <person name="Nordberg H.P."/>
            <person name="Cantor M.N."/>
            <person name="Hua S.X."/>
        </authorList>
    </citation>
    <scope>NUCLEOTIDE SEQUENCE [LARGE SCALE GENOMIC DNA]</scope>
    <source>
        <strain evidence="2 3">Ve08.2h10</strain>
    </source>
</reference>
<feature type="region of interest" description="Disordered" evidence="1">
    <location>
        <begin position="56"/>
        <end position="111"/>
    </location>
</feature>
<feature type="region of interest" description="Disordered" evidence="1">
    <location>
        <begin position="165"/>
        <end position="187"/>
    </location>
</feature>
<dbReference type="Proteomes" id="UP000054538">
    <property type="component" value="Unassembled WGS sequence"/>
</dbReference>
<evidence type="ECO:0000313" key="3">
    <source>
        <dbReference type="Proteomes" id="UP000054538"/>
    </source>
</evidence>
<reference evidence="3" key="2">
    <citation type="submission" date="2015-01" db="EMBL/GenBank/DDBJ databases">
        <title>Evolutionary Origins and Diversification of the Mycorrhizal Mutualists.</title>
        <authorList>
            <consortium name="DOE Joint Genome Institute"/>
            <consortium name="Mycorrhizal Genomics Consortium"/>
            <person name="Kohler A."/>
            <person name="Kuo A."/>
            <person name="Nagy L.G."/>
            <person name="Floudas D."/>
            <person name="Copeland A."/>
            <person name="Barry K.W."/>
            <person name="Cichocki N."/>
            <person name="Veneault-Fourrey C."/>
            <person name="LaButti K."/>
            <person name="Lindquist E.A."/>
            <person name="Lipzen A."/>
            <person name="Lundell T."/>
            <person name="Morin E."/>
            <person name="Murat C."/>
            <person name="Riley R."/>
            <person name="Ohm R."/>
            <person name="Sun H."/>
            <person name="Tunlid A."/>
            <person name="Henrissat B."/>
            <person name="Grigoriev I.V."/>
            <person name="Hibbett D.S."/>
            <person name="Martin F."/>
        </authorList>
    </citation>
    <scope>NUCLEOTIDE SEQUENCE [LARGE SCALE GENOMIC DNA]</scope>
    <source>
        <strain evidence="3">Ve08.2h10</strain>
    </source>
</reference>
<evidence type="ECO:0000313" key="2">
    <source>
        <dbReference type="EMBL" id="KIK72262.1"/>
    </source>
</evidence>
<accession>A0A0D0BKR3</accession>
<sequence>MPALLEPPSPHPMNDSCDCCIRQRKDCTRRFQKGIPIGACIHCHQAKLACNLSRPVKRPREESRAPIQAPESPKAPSPGPSKGPTHRSSQAPLKPPVTPSPSKKAKASVSKLMWKTPSISQNAKFANDVGVTPSGSIKVYHPLAGHPPLSIPQASALELTATPLNPLLDPRPGPSSDLKDKIIKALK</sequence>
<feature type="compositionally biased region" description="Basic and acidic residues" evidence="1">
    <location>
        <begin position="177"/>
        <end position="187"/>
    </location>
</feature>
<feature type="non-terminal residue" evidence="2">
    <location>
        <position position="187"/>
    </location>
</feature>
<name>A0A0D0BKR3_9AGAM</name>
<organism evidence="2 3">
    <name type="scientific">Paxillus rubicundulus Ve08.2h10</name>
    <dbReference type="NCBI Taxonomy" id="930991"/>
    <lineage>
        <taxon>Eukaryota</taxon>
        <taxon>Fungi</taxon>
        <taxon>Dikarya</taxon>
        <taxon>Basidiomycota</taxon>
        <taxon>Agaricomycotina</taxon>
        <taxon>Agaricomycetes</taxon>
        <taxon>Agaricomycetidae</taxon>
        <taxon>Boletales</taxon>
        <taxon>Paxilineae</taxon>
        <taxon>Paxillaceae</taxon>
        <taxon>Paxillus</taxon>
    </lineage>
</organism>
<proteinExistence type="predicted"/>
<keyword evidence="3" id="KW-1185">Reference proteome</keyword>
<gene>
    <name evidence="2" type="ORF">PAXRUDRAFT_22193</name>
</gene>
<dbReference type="EMBL" id="KN831033">
    <property type="protein sequence ID" value="KIK72262.1"/>
    <property type="molecule type" value="Genomic_DNA"/>
</dbReference>
<dbReference type="InParanoid" id="A0A0D0BKR3"/>
<protein>
    <submittedName>
        <fullName evidence="2">Unplaced genomic scaffold scaffold_6211, whole genome shotgun sequence</fullName>
    </submittedName>
</protein>
<dbReference type="HOGENOM" id="CLU_040073_2_0_1"/>
<dbReference type="AlphaFoldDB" id="A0A0D0BKR3"/>